<feature type="domain" description="HTH lysR-type" evidence="5">
    <location>
        <begin position="7"/>
        <end position="62"/>
    </location>
</feature>
<comment type="similarity">
    <text evidence="1">Belongs to the LysR transcriptional regulatory family.</text>
</comment>
<name>A0A261SMM5_9BORD</name>
<keyword evidence="2" id="KW-0805">Transcription regulation</keyword>
<dbReference type="InterPro" id="IPR036388">
    <property type="entry name" value="WH-like_DNA-bd_sf"/>
</dbReference>
<evidence type="ECO:0000256" key="1">
    <source>
        <dbReference type="ARBA" id="ARBA00009437"/>
    </source>
</evidence>
<dbReference type="Gene3D" id="1.10.10.10">
    <property type="entry name" value="Winged helix-like DNA-binding domain superfamily/Winged helix DNA-binding domain"/>
    <property type="match status" value="1"/>
</dbReference>
<organism evidence="6 7">
    <name type="scientific">Bordetella genomosp. 10</name>
    <dbReference type="NCBI Taxonomy" id="1416804"/>
    <lineage>
        <taxon>Bacteria</taxon>
        <taxon>Pseudomonadati</taxon>
        <taxon>Pseudomonadota</taxon>
        <taxon>Betaproteobacteria</taxon>
        <taxon>Burkholderiales</taxon>
        <taxon>Alcaligenaceae</taxon>
        <taxon>Bordetella</taxon>
    </lineage>
</organism>
<evidence type="ECO:0000313" key="7">
    <source>
        <dbReference type="Proteomes" id="UP000216020"/>
    </source>
</evidence>
<evidence type="ECO:0000256" key="4">
    <source>
        <dbReference type="ARBA" id="ARBA00023163"/>
    </source>
</evidence>
<protein>
    <recommendedName>
        <fullName evidence="5">HTH lysR-type domain-containing protein</fullName>
    </recommendedName>
</protein>
<dbReference type="EMBL" id="NEVM01000001">
    <property type="protein sequence ID" value="OZI38331.1"/>
    <property type="molecule type" value="Genomic_DNA"/>
</dbReference>
<proteinExistence type="inferred from homology"/>
<dbReference type="OrthoDB" id="8591238at2"/>
<keyword evidence="3" id="KW-0238">DNA-binding</keyword>
<dbReference type="PROSITE" id="PS50931">
    <property type="entry name" value="HTH_LYSR"/>
    <property type="match status" value="1"/>
</dbReference>
<dbReference type="Pfam" id="PF00126">
    <property type="entry name" value="HTH_1"/>
    <property type="match status" value="1"/>
</dbReference>
<dbReference type="SUPFAM" id="SSF46785">
    <property type="entry name" value="Winged helix' DNA-binding domain"/>
    <property type="match status" value="1"/>
</dbReference>
<dbReference type="FunFam" id="1.10.10.10:FF:000038">
    <property type="entry name" value="Glycine cleavage system transcriptional activator"/>
    <property type="match status" value="1"/>
</dbReference>
<sequence length="338" mass="37954">MLSASLLTWLRAFDAAARHNSFTLAAEELHVTQGAISQQVRHLEDWLGTPLFQRGRRQLSLLPPGVRLKLAVKESFHILEQTVTSLRPPARQPVLRLNCSPSFAMQWITPRIGDVLADNPDLSLRVYGEFHALNRSRMTQEHIEAAVRFDLGGYEDVHAVSFLDEWLLPVASPAFLAGHPEIRAPQDIPVALMLHDELPWDSAGDHEEWNRWLTLAGAPVPRVHTGQHFNLSLLAVNAAISGQGIAMGRMGIVMDALTTGRLAPVLPLAVASEASYRYVCMDIDNPRVIAVAHWLRQESLRFRRQRQEWFRRNKVAQRRAGAKGRLRRAAETPAARRA</sequence>
<dbReference type="GO" id="GO:0003677">
    <property type="term" value="F:DNA binding"/>
    <property type="evidence" value="ECO:0007669"/>
    <property type="project" value="UniProtKB-KW"/>
</dbReference>
<dbReference type="PANTHER" id="PTHR30537">
    <property type="entry name" value="HTH-TYPE TRANSCRIPTIONAL REGULATOR"/>
    <property type="match status" value="1"/>
</dbReference>
<dbReference type="Gene3D" id="3.40.190.10">
    <property type="entry name" value="Periplasmic binding protein-like II"/>
    <property type="match status" value="2"/>
</dbReference>
<evidence type="ECO:0000259" key="5">
    <source>
        <dbReference type="PROSITE" id="PS50931"/>
    </source>
</evidence>
<comment type="caution">
    <text evidence="6">The sequence shown here is derived from an EMBL/GenBank/DDBJ whole genome shotgun (WGS) entry which is preliminary data.</text>
</comment>
<evidence type="ECO:0000256" key="3">
    <source>
        <dbReference type="ARBA" id="ARBA00023125"/>
    </source>
</evidence>
<dbReference type="InterPro" id="IPR000847">
    <property type="entry name" value="LysR_HTH_N"/>
</dbReference>
<dbReference type="SUPFAM" id="SSF53850">
    <property type="entry name" value="Periplasmic binding protein-like II"/>
    <property type="match status" value="1"/>
</dbReference>
<keyword evidence="7" id="KW-1185">Reference proteome</keyword>
<dbReference type="RefSeq" id="WP_094852425.1">
    <property type="nucleotide sequence ID" value="NZ_NEVM01000001.1"/>
</dbReference>
<gene>
    <name evidence="6" type="ORF">CAL29_08415</name>
</gene>
<dbReference type="InterPro" id="IPR036390">
    <property type="entry name" value="WH_DNA-bd_sf"/>
</dbReference>
<dbReference type="InterPro" id="IPR058163">
    <property type="entry name" value="LysR-type_TF_proteobact-type"/>
</dbReference>
<dbReference type="Pfam" id="PF03466">
    <property type="entry name" value="LysR_substrate"/>
    <property type="match status" value="1"/>
</dbReference>
<dbReference type="Proteomes" id="UP000216020">
    <property type="component" value="Unassembled WGS sequence"/>
</dbReference>
<reference evidence="7" key="1">
    <citation type="submission" date="2017-05" db="EMBL/GenBank/DDBJ databases">
        <title>Complete and WGS of Bordetella genogroups.</title>
        <authorList>
            <person name="Spilker T."/>
            <person name="Lipuma J."/>
        </authorList>
    </citation>
    <scope>NUCLEOTIDE SEQUENCE [LARGE SCALE GENOMIC DNA]</scope>
    <source>
        <strain evidence="7">AU16122</strain>
    </source>
</reference>
<accession>A0A261SMM5</accession>
<evidence type="ECO:0000313" key="6">
    <source>
        <dbReference type="EMBL" id="OZI38331.1"/>
    </source>
</evidence>
<dbReference type="AlphaFoldDB" id="A0A261SMM5"/>
<keyword evidence="4" id="KW-0804">Transcription</keyword>
<dbReference type="InterPro" id="IPR005119">
    <property type="entry name" value="LysR_subst-bd"/>
</dbReference>
<dbReference type="GO" id="GO:0003700">
    <property type="term" value="F:DNA-binding transcription factor activity"/>
    <property type="evidence" value="ECO:0007669"/>
    <property type="project" value="InterPro"/>
</dbReference>
<dbReference type="PRINTS" id="PR00039">
    <property type="entry name" value="HTHLYSR"/>
</dbReference>
<evidence type="ECO:0000256" key="2">
    <source>
        <dbReference type="ARBA" id="ARBA00023015"/>
    </source>
</evidence>
<dbReference type="PANTHER" id="PTHR30537:SF5">
    <property type="entry name" value="HTH-TYPE TRANSCRIPTIONAL ACTIVATOR TTDR-RELATED"/>
    <property type="match status" value="1"/>
</dbReference>